<evidence type="ECO:0000256" key="1">
    <source>
        <dbReference type="SAM" id="MobiDB-lite"/>
    </source>
</evidence>
<gene>
    <name evidence="3" type="ORF">P5673_000832</name>
</gene>
<dbReference type="GO" id="GO:0009653">
    <property type="term" value="P:anatomical structure morphogenesis"/>
    <property type="evidence" value="ECO:0007669"/>
    <property type="project" value="TreeGrafter"/>
</dbReference>
<dbReference type="SMART" id="SM00185">
    <property type="entry name" value="ARM"/>
    <property type="match status" value="6"/>
</dbReference>
<reference evidence="3" key="2">
    <citation type="journal article" date="2023" name="Science">
        <title>Genomic signatures of disease resistance in endangered staghorn corals.</title>
        <authorList>
            <person name="Vollmer S.V."/>
            <person name="Selwyn J.D."/>
            <person name="Despard B.A."/>
            <person name="Roesel C.L."/>
        </authorList>
    </citation>
    <scope>NUCLEOTIDE SEQUENCE</scope>
    <source>
        <strain evidence="3">K2</strain>
    </source>
</reference>
<dbReference type="InterPro" id="IPR000225">
    <property type="entry name" value="Armadillo"/>
</dbReference>
<dbReference type="AlphaFoldDB" id="A0AAD9VI85"/>
<name>A0AAD9VI85_ACRCE</name>
<sequence>MASCEEEYMETLITKLSLESDSKIRRSLIELTKLTKNKENAHLFCLKGGLKCLFTLIKRPNKSIADIALSTLANCALESSCRREIRRLDGIAELAVVLTTFNQTSMLNRTARALANLAEDELSVQVIKECGIISKLVKLLTETSDINCQQSTLRALRMVCTTVERKQAILELDAVKTIADFLKAETPAMVNCCMKAIAELVKGCSKEMAQQFQEQGVIMNIVELACKRDKVSVQVRHWAVLSLSSLACHANVRGIIGKEGGIEVLRQHMNCNESAYVAAKAIEGLCFCCREGVNRYKVFTSGALEHLLQMLSEGLSWSLKKKIVSAFTCFCHYNKALDTLLNAGLVPILITHLNEVISHLPNRNEGEDLDTFDFSDQLCFSSDFPSDSPRSSKDEHVFLDSSNEALMDNTFWEKMEETAKEVHVMDAEVTGKLSNFKRRMKLKPSPIHTTAPSGIRTFGSGQSVFSFARGQMDTTTLVSVCTSSRSISSVASSSSCDDSLNPGGGSCNLRVLTSSRMSSSLNSPRLSHEQNQKQPNGDRGETRSFSVDKPGSLLMPSVLKSGEQSRPVTMASMNTKTMANSSPALPSPPKISPAMHHHRSPGHSVLVLLFRISFDEQRCSLLANKPCIQALLDHLCLVDNPKCARILGSVVSQPLCFRGLVMSGAVTAIHHQLCCLSAGDSEDVPTTDRPCNTDKQADGSSPSLCPVESKTCKAICRNASSASSIHEQDTSIRTSTEGELFHHMSSGRQNYCQQTGRHLLEKLSRQAQVSPFSNGELENLLLRGSKEEVNECLLALPLLCR</sequence>
<keyword evidence="4" id="KW-1185">Reference proteome</keyword>
<feature type="region of interest" description="Disordered" evidence="1">
    <location>
        <begin position="516"/>
        <end position="557"/>
    </location>
</feature>
<dbReference type="InterPro" id="IPR011989">
    <property type="entry name" value="ARM-like"/>
</dbReference>
<feature type="domain" description="ARMC5-like ARM-repeats" evidence="2">
    <location>
        <begin position="64"/>
        <end position="349"/>
    </location>
</feature>
<organism evidence="3 4">
    <name type="scientific">Acropora cervicornis</name>
    <name type="common">Staghorn coral</name>
    <dbReference type="NCBI Taxonomy" id="6130"/>
    <lineage>
        <taxon>Eukaryota</taxon>
        <taxon>Metazoa</taxon>
        <taxon>Cnidaria</taxon>
        <taxon>Anthozoa</taxon>
        <taxon>Hexacorallia</taxon>
        <taxon>Scleractinia</taxon>
        <taxon>Astrocoeniina</taxon>
        <taxon>Acroporidae</taxon>
        <taxon>Acropora</taxon>
    </lineage>
</organism>
<proteinExistence type="predicted"/>
<feature type="compositionally biased region" description="Low complexity" evidence="1">
    <location>
        <begin position="516"/>
        <end position="525"/>
    </location>
</feature>
<dbReference type="InterPro" id="IPR016024">
    <property type="entry name" value="ARM-type_fold"/>
</dbReference>
<comment type="caution">
    <text evidence="3">The sequence shown here is derived from an EMBL/GenBank/DDBJ whole genome shotgun (WGS) entry which is preliminary data.</text>
</comment>
<evidence type="ECO:0000313" key="3">
    <source>
        <dbReference type="EMBL" id="KAK2574637.1"/>
    </source>
</evidence>
<evidence type="ECO:0000313" key="4">
    <source>
        <dbReference type="Proteomes" id="UP001249851"/>
    </source>
</evidence>
<dbReference type="EMBL" id="JARQWQ010000001">
    <property type="protein sequence ID" value="KAK2574637.1"/>
    <property type="molecule type" value="Genomic_DNA"/>
</dbReference>
<reference evidence="3" key="1">
    <citation type="journal article" date="2023" name="G3 (Bethesda)">
        <title>Whole genome assembly and annotation of the endangered Caribbean coral Acropora cervicornis.</title>
        <authorList>
            <person name="Selwyn J.D."/>
            <person name="Vollmer S.V."/>
        </authorList>
    </citation>
    <scope>NUCLEOTIDE SEQUENCE</scope>
    <source>
        <strain evidence="3">K2</strain>
    </source>
</reference>
<dbReference type="PANTHER" id="PTHR23312:SF8">
    <property type="entry name" value="ARMADILLO REPEAT-CONTAINING PROTEIN 5"/>
    <property type="match status" value="1"/>
</dbReference>
<dbReference type="Gene3D" id="1.25.10.10">
    <property type="entry name" value="Leucine-rich Repeat Variant"/>
    <property type="match status" value="1"/>
</dbReference>
<accession>A0AAD9VI85</accession>
<dbReference type="PANTHER" id="PTHR23312">
    <property type="entry name" value="ARMC5 ARMADILLO REPEAT-CONTAINING -RELATED"/>
    <property type="match status" value="1"/>
</dbReference>
<evidence type="ECO:0000259" key="2">
    <source>
        <dbReference type="Pfam" id="PF24768"/>
    </source>
</evidence>
<dbReference type="GO" id="GO:0005829">
    <property type="term" value="C:cytosol"/>
    <property type="evidence" value="ECO:0007669"/>
    <property type="project" value="TreeGrafter"/>
</dbReference>
<feature type="compositionally biased region" description="Basic and acidic residues" evidence="1">
    <location>
        <begin position="526"/>
        <end position="542"/>
    </location>
</feature>
<protein>
    <submittedName>
        <fullName evidence="3">Armadillo repeat-containing protein 5</fullName>
    </submittedName>
</protein>
<dbReference type="SUPFAM" id="SSF48371">
    <property type="entry name" value="ARM repeat"/>
    <property type="match status" value="1"/>
</dbReference>
<dbReference type="Proteomes" id="UP001249851">
    <property type="component" value="Unassembled WGS sequence"/>
</dbReference>
<dbReference type="Pfam" id="PF24768">
    <property type="entry name" value="ARM_ARMC5"/>
    <property type="match status" value="1"/>
</dbReference>
<feature type="region of interest" description="Disordered" evidence="1">
    <location>
        <begin position="491"/>
        <end position="510"/>
    </location>
</feature>
<dbReference type="InterPro" id="IPR055445">
    <property type="entry name" value="ARM_ARMC5"/>
</dbReference>